<dbReference type="GO" id="GO:0003677">
    <property type="term" value="F:DNA binding"/>
    <property type="evidence" value="ECO:0007669"/>
    <property type="project" value="UniProtKB-KW"/>
</dbReference>
<dbReference type="PANTHER" id="PTHR43133:SF8">
    <property type="entry name" value="RNA POLYMERASE SIGMA FACTOR HI_1459-RELATED"/>
    <property type="match status" value="1"/>
</dbReference>
<evidence type="ECO:0000259" key="7">
    <source>
        <dbReference type="Pfam" id="PF04542"/>
    </source>
</evidence>
<dbReference type="SUPFAM" id="SSF88659">
    <property type="entry name" value="Sigma3 and sigma4 domains of RNA polymerase sigma factors"/>
    <property type="match status" value="1"/>
</dbReference>
<evidence type="ECO:0000256" key="3">
    <source>
        <dbReference type="ARBA" id="ARBA00023082"/>
    </source>
</evidence>
<accession>A0AAW5RMA7</accession>
<gene>
    <name evidence="9" type="ORF">LZT28_16300</name>
</gene>
<dbReference type="RefSeq" id="WP_231557442.1">
    <property type="nucleotide sequence ID" value="NZ_CAWMGL010000064.1"/>
</dbReference>
<dbReference type="InterPro" id="IPR013324">
    <property type="entry name" value="RNA_pol_sigma_r3/r4-like"/>
</dbReference>
<evidence type="ECO:0000256" key="1">
    <source>
        <dbReference type="ARBA" id="ARBA00010641"/>
    </source>
</evidence>
<sequence length="182" mass="20911">MTQPTGAPPCLMTAWQQHEHELYGWLLKQSGCPMDADDLLQETFLRAIRQQSKFCAIENARAWLFEVARHLVIDNSRRQRTWLPLHDDLAMAQGELDAVDSLASCLPRVLERMAQSDREILRHCDLEGMKQADFAVRHGLTQAATKSRLLRARERLRQQLSLDCQVRLDETGRVCCFTPVVK</sequence>
<dbReference type="GO" id="GO:0016987">
    <property type="term" value="F:sigma factor activity"/>
    <property type="evidence" value="ECO:0007669"/>
    <property type="project" value="UniProtKB-KW"/>
</dbReference>
<dbReference type="Pfam" id="PF08281">
    <property type="entry name" value="Sigma70_r4_2"/>
    <property type="match status" value="1"/>
</dbReference>
<organism evidence="9 10">
    <name type="scientific">Aeromonas media</name>
    <dbReference type="NCBI Taxonomy" id="651"/>
    <lineage>
        <taxon>Bacteria</taxon>
        <taxon>Pseudomonadati</taxon>
        <taxon>Pseudomonadota</taxon>
        <taxon>Gammaproteobacteria</taxon>
        <taxon>Aeromonadales</taxon>
        <taxon>Aeromonadaceae</taxon>
        <taxon>Aeromonas</taxon>
    </lineage>
</organism>
<feature type="domain" description="RNA polymerase sigma-70 region 2" evidence="7">
    <location>
        <begin position="16"/>
        <end position="80"/>
    </location>
</feature>
<dbReference type="Gene3D" id="1.10.1740.10">
    <property type="match status" value="1"/>
</dbReference>
<evidence type="ECO:0000256" key="2">
    <source>
        <dbReference type="ARBA" id="ARBA00023015"/>
    </source>
</evidence>
<feature type="domain" description="RNA polymerase sigma factor 70 region 4 type 2" evidence="8">
    <location>
        <begin position="105"/>
        <end position="156"/>
    </location>
</feature>
<dbReference type="InterPro" id="IPR036388">
    <property type="entry name" value="WH-like_DNA-bd_sf"/>
</dbReference>
<dbReference type="GO" id="GO:0006352">
    <property type="term" value="P:DNA-templated transcription initiation"/>
    <property type="evidence" value="ECO:0007669"/>
    <property type="project" value="InterPro"/>
</dbReference>
<dbReference type="Pfam" id="PF04542">
    <property type="entry name" value="Sigma70_r2"/>
    <property type="match status" value="1"/>
</dbReference>
<dbReference type="PROSITE" id="PS01063">
    <property type="entry name" value="SIGMA70_ECF"/>
    <property type="match status" value="1"/>
</dbReference>
<dbReference type="Proteomes" id="UP001208651">
    <property type="component" value="Unassembled WGS sequence"/>
</dbReference>
<keyword evidence="2 6" id="KW-0805">Transcription regulation</keyword>
<dbReference type="AlphaFoldDB" id="A0AAW5RMA7"/>
<dbReference type="InterPro" id="IPR039425">
    <property type="entry name" value="RNA_pol_sigma-70-like"/>
</dbReference>
<dbReference type="InterPro" id="IPR014284">
    <property type="entry name" value="RNA_pol_sigma-70_dom"/>
</dbReference>
<protein>
    <recommendedName>
        <fullName evidence="6">RNA polymerase sigma factor</fullName>
    </recommendedName>
</protein>
<keyword evidence="5 6" id="KW-0804">Transcription</keyword>
<comment type="caution">
    <text evidence="9">The sequence shown here is derived from an EMBL/GenBank/DDBJ whole genome shotgun (WGS) entry which is preliminary data.</text>
</comment>
<proteinExistence type="inferred from homology"/>
<dbReference type="EMBL" id="JAJVCY010000034">
    <property type="protein sequence ID" value="MCV3289790.1"/>
    <property type="molecule type" value="Genomic_DNA"/>
</dbReference>
<dbReference type="Gene3D" id="1.10.10.10">
    <property type="entry name" value="Winged helix-like DNA-binding domain superfamily/Winged helix DNA-binding domain"/>
    <property type="match status" value="1"/>
</dbReference>
<evidence type="ECO:0000256" key="5">
    <source>
        <dbReference type="ARBA" id="ARBA00023163"/>
    </source>
</evidence>
<name>A0AAW5RMA7_AERME</name>
<evidence type="ECO:0000256" key="6">
    <source>
        <dbReference type="RuleBase" id="RU000716"/>
    </source>
</evidence>
<evidence type="ECO:0000313" key="9">
    <source>
        <dbReference type="EMBL" id="MCV3289790.1"/>
    </source>
</evidence>
<evidence type="ECO:0000256" key="4">
    <source>
        <dbReference type="ARBA" id="ARBA00023125"/>
    </source>
</evidence>
<dbReference type="InterPro" id="IPR007627">
    <property type="entry name" value="RNA_pol_sigma70_r2"/>
</dbReference>
<dbReference type="InterPro" id="IPR000838">
    <property type="entry name" value="RNA_pol_sigma70_ECF_CS"/>
</dbReference>
<keyword evidence="4 6" id="KW-0238">DNA-binding</keyword>
<dbReference type="InterPro" id="IPR013325">
    <property type="entry name" value="RNA_pol_sigma_r2"/>
</dbReference>
<keyword evidence="3 6" id="KW-0731">Sigma factor</keyword>
<dbReference type="SUPFAM" id="SSF88946">
    <property type="entry name" value="Sigma2 domain of RNA polymerase sigma factors"/>
    <property type="match status" value="1"/>
</dbReference>
<dbReference type="NCBIfam" id="TIGR02937">
    <property type="entry name" value="sigma70-ECF"/>
    <property type="match status" value="1"/>
</dbReference>
<evidence type="ECO:0000313" key="10">
    <source>
        <dbReference type="Proteomes" id="UP001208651"/>
    </source>
</evidence>
<dbReference type="PANTHER" id="PTHR43133">
    <property type="entry name" value="RNA POLYMERASE ECF-TYPE SIGMA FACTO"/>
    <property type="match status" value="1"/>
</dbReference>
<reference evidence="9" key="1">
    <citation type="submission" date="2022-01" db="EMBL/GenBank/DDBJ databases">
        <title>Comparison of Fish pathogen Aeromonas spp.</title>
        <authorList>
            <person name="Dubey S."/>
            <person name="Sorum H."/>
            <person name="Munangandu H.M."/>
        </authorList>
    </citation>
    <scope>NUCLEOTIDE SEQUENCE</scope>
    <source>
        <strain evidence="9">SD/21-15</strain>
    </source>
</reference>
<comment type="similarity">
    <text evidence="1 6">Belongs to the sigma-70 factor family. ECF subfamily.</text>
</comment>
<evidence type="ECO:0000259" key="8">
    <source>
        <dbReference type="Pfam" id="PF08281"/>
    </source>
</evidence>
<dbReference type="InterPro" id="IPR013249">
    <property type="entry name" value="RNA_pol_sigma70_r4_t2"/>
</dbReference>